<dbReference type="PANTHER" id="PTHR30071">
    <property type="entry name" value="HEME EXPORTER PROTEIN C"/>
    <property type="match status" value="1"/>
</dbReference>
<feature type="transmembrane region" description="Helical" evidence="6">
    <location>
        <begin position="78"/>
        <end position="99"/>
    </location>
</feature>
<keyword evidence="2 6" id="KW-0812">Transmembrane</keyword>
<accession>A0A2M9R534</accession>
<evidence type="ECO:0000259" key="8">
    <source>
        <dbReference type="Pfam" id="PF05140"/>
    </source>
</evidence>
<dbReference type="GO" id="GO:0020037">
    <property type="term" value="F:heme binding"/>
    <property type="evidence" value="ECO:0007669"/>
    <property type="project" value="InterPro"/>
</dbReference>
<evidence type="ECO:0000313" key="9">
    <source>
        <dbReference type="EMBL" id="PJR03979.1"/>
    </source>
</evidence>
<feature type="transmembrane region" description="Helical" evidence="6">
    <location>
        <begin position="880"/>
        <end position="907"/>
    </location>
</feature>
<feature type="transmembrane region" description="Helical" evidence="6">
    <location>
        <begin position="788"/>
        <end position="810"/>
    </location>
</feature>
<sequence length="1058" mass="121226">MMQKLLSFLFSTRLMAVLFIVFAIAMGVGTFIENDYNTDTARMVVYNAKWFEVIMFLFVVNFIGNIQRYKLYKKEKWATLLLHLAFIFIMVGAFITRYISFEGMMRIPEGETSEQIYSDATYVTVWADGDLDGEMRRRTFSQQHYFSAALGKDNLVSKFASNDFTIKGDFNQIPFKVEYVDFIMGAQDSIYPTENGKRFLKLVESSEGERHEHFIEEGTVAQIHNMQYAYNQPTEGAINFTTDGDTHFVESPFGGEYTIMATQAKGEVPVNQKDTLNFRSLYHLGPVQFVMDYPIKGEKKLVSNNDFKDGQTADALVVKVTSQGEEQIVTLTGSKGQMGVPQSFKLGELDFTLFYGSRVYTTPFKVQLNDFIAEKYPGSNSYKSYESQVTIIDGNEQFDARIYMNNILDYKGYRFFQASFFPDESGTVLSVNHDFWGTTITYIGYGLLYLAMLAILFTKNSRFGELGKKLKKLRQKKASLMILVFAFLSAGSLQAQHQHNMMPNEQQIDSLIQAVKIPQKQADAFGQLVIQDYGGRMKPLNTFTSEMLRKVAKTEKFKGLDGDQVFISMRQYPMLWHHVPMINLKRGNDSLRTILGLPTDAKYATFMDFFDAEGNYKLLEVLREADLASVKNQFQKDFKEVDKRIYLMSQALTGTILKIFPVPDDENNKWISDIELEGSGITPQDSGYVYIKNILPLYYQSLTTAMQSQDKDYSKADELLESINAYQHKFGTEVMPSDQHIKYEILYNKYDVFKKLYMWYMTVSALLFAVCIYQIFYNNKFLRITNKLLTSLVVVCFALHTIGLAMRWYISGHAPWSNAYESVIYVGWATMLFGFVFGRKSSLTVASTAFVTAIILWVAHMHHFDPSIGNLEPVLDSYWLMIHVAVIVASYGPFALGMILGIVALFLMIFTSKSNKKRMELNIRELTYINEMALTVGLVLLTIGNFLGGQWANESWGRYWGWDPKETWALISIMVYAFAIHMRLVPSLRGTWIYNFFSVIAFYAILMTYFGVNFYLSGLHSYAKGDQMVTPGFIYISVACVGVLGIISYIQYRRYYKK</sequence>
<feature type="transmembrane region" description="Helical" evidence="6">
    <location>
        <begin position="44"/>
        <end position="66"/>
    </location>
</feature>
<evidence type="ECO:0000256" key="2">
    <source>
        <dbReference type="ARBA" id="ARBA00022692"/>
    </source>
</evidence>
<dbReference type="Proteomes" id="UP000231960">
    <property type="component" value="Unassembled WGS sequence"/>
</dbReference>
<dbReference type="InterPro" id="IPR007816">
    <property type="entry name" value="ResB-like_domain"/>
</dbReference>
<gene>
    <name evidence="9" type="ORF">CDL10_05125</name>
</gene>
<comment type="caution">
    <text evidence="9">The sequence shown here is derived from an EMBL/GenBank/DDBJ whole genome shotgun (WGS) entry which is preliminary data.</text>
</comment>
<evidence type="ECO:0000256" key="4">
    <source>
        <dbReference type="ARBA" id="ARBA00022989"/>
    </source>
</evidence>
<protein>
    <submittedName>
        <fullName evidence="9">Cytochrome C biogenesis protein</fullName>
    </submittedName>
</protein>
<feature type="domain" description="ResB-like" evidence="8">
    <location>
        <begin position="332"/>
        <end position="428"/>
    </location>
</feature>
<keyword evidence="3" id="KW-0201">Cytochrome c-type biogenesis</keyword>
<dbReference type="Pfam" id="PF05140">
    <property type="entry name" value="ResB"/>
    <property type="match status" value="1"/>
</dbReference>
<dbReference type="EMBL" id="NIPO01000001">
    <property type="protein sequence ID" value="PJR03979.1"/>
    <property type="molecule type" value="Genomic_DNA"/>
</dbReference>
<evidence type="ECO:0000259" key="7">
    <source>
        <dbReference type="Pfam" id="PF01578"/>
    </source>
</evidence>
<evidence type="ECO:0000256" key="1">
    <source>
        <dbReference type="ARBA" id="ARBA00004141"/>
    </source>
</evidence>
<keyword evidence="10" id="KW-1185">Reference proteome</keyword>
<dbReference type="GO" id="GO:0005886">
    <property type="term" value="C:plasma membrane"/>
    <property type="evidence" value="ECO:0007669"/>
    <property type="project" value="TreeGrafter"/>
</dbReference>
<comment type="subcellular location">
    <subcellularLocation>
        <location evidence="1">Membrane</location>
        <topology evidence="1">Multi-pass membrane protein</topology>
    </subcellularLocation>
</comment>
<dbReference type="PANTHER" id="PTHR30071:SF1">
    <property type="entry name" value="CYTOCHROME B_B6 PROTEIN-RELATED"/>
    <property type="match status" value="1"/>
</dbReference>
<name>A0A2M9R534_9FLAO</name>
<dbReference type="InterPro" id="IPR045062">
    <property type="entry name" value="Cyt_c_biogenesis_CcsA/CcmC"/>
</dbReference>
<evidence type="ECO:0000313" key="10">
    <source>
        <dbReference type="Proteomes" id="UP000231960"/>
    </source>
</evidence>
<feature type="transmembrane region" description="Helical" evidence="6">
    <location>
        <begin position="1032"/>
        <end position="1052"/>
    </location>
</feature>
<feature type="domain" description="Cytochrome c assembly protein" evidence="7">
    <location>
        <begin position="816"/>
        <end position="1020"/>
    </location>
</feature>
<reference evidence="9 10" key="1">
    <citation type="submission" date="2017-06" db="EMBL/GenBank/DDBJ databases">
        <title>Description of Avrilella dinanensis gen. nov. sp. nov.</title>
        <authorList>
            <person name="Leyer C."/>
            <person name="Sassi M."/>
            <person name="Minet J."/>
            <person name="Kayal S."/>
            <person name="Cattoir V."/>
        </authorList>
    </citation>
    <scope>NUCLEOTIDE SEQUENCE [LARGE SCALE GENOMIC DNA]</scope>
    <source>
        <strain evidence="9 10">UR159</strain>
    </source>
</reference>
<feature type="transmembrane region" description="Helical" evidence="6">
    <location>
        <begin position="12"/>
        <end position="32"/>
    </location>
</feature>
<feature type="transmembrane region" description="Helical" evidence="6">
    <location>
        <begin position="478"/>
        <end position="495"/>
    </location>
</feature>
<feature type="transmembrane region" description="Helical" evidence="6">
    <location>
        <begin position="822"/>
        <end position="838"/>
    </location>
</feature>
<feature type="transmembrane region" description="Helical" evidence="6">
    <location>
        <begin position="843"/>
        <end position="860"/>
    </location>
</feature>
<feature type="transmembrane region" description="Helical" evidence="6">
    <location>
        <begin position="967"/>
        <end position="985"/>
    </location>
</feature>
<feature type="transmembrane region" description="Helical" evidence="6">
    <location>
        <begin position="757"/>
        <end position="776"/>
    </location>
</feature>
<proteinExistence type="predicted"/>
<dbReference type="RefSeq" id="WP_100677544.1">
    <property type="nucleotide sequence ID" value="NZ_NIPO01000001.1"/>
</dbReference>
<evidence type="ECO:0000256" key="6">
    <source>
        <dbReference type="SAM" id="Phobius"/>
    </source>
</evidence>
<keyword evidence="4 6" id="KW-1133">Transmembrane helix</keyword>
<feature type="transmembrane region" description="Helical" evidence="6">
    <location>
        <begin position="928"/>
        <end position="947"/>
    </location>
</feature>
<evidence type="ECO:0000256" key="5">
    <source>
        <dbReference type="ARBA" id="ARBA00023136"/>
    </source>
</evidence>
<feature type="transmembrane region" description="Helical" evidence="6">
    <location>
        <begin position="435"/>
        <end position="457"/>
    </location>
</feature>
<dbReference type="GO" id="GO:0017004">
    <property type="term" value="P:cytochrome complex assembly"/>
    <property type="evidence" value="ECO:0007669"/>
    <property type="project" value="UniProtKB-KW"/>
</dbReference>
<feature type="transmembrane region" description="Helical" evidence="6">
    <location>
        <begin position="992"/>
        <end position="1012"/>
    </location>
</feature>
<keyword evidence="5 6" id="KW-0472">Membrane</keyword>
<dbReference type="OrthoDB" id="9814290at2"/>
<evidence type="ECO:0000256" key="3">
    <source>
        <dbReference type="ARBA" id="ARBA00022748"/>
    </source>
</evidence>
<dbReference type="InterPro" id="IPR002541">
    <property type="entry name" value="Cyt_c_assembly"/>
</dbReference>
<dbReference type="AlphaFoldDB" id="A0A2M9R534"/>
<dbReference type="Pfam" id="PF01578">
    <property type="entry name" value="Cytochrom_C_asm"/>
    <property type="match status" value="1"/>
</dbReference>
<organism evidence="9 10">
    <name type="scientific">Avrilella dinanensis</name>
    <dbReference type="NCBI Taxonomy" id="2008672"/>
    <lineage>
        <taxon>Bacteria</taxon>
        <taxon>Pseudomonadati</taxon>
        <taxon>Bacteroidota</taxon>
        <taxon>Flavobacteriia</taxon>
        <taxon>Flavobacteriales</taxon>
        <taxon>Flavobacteriaceae</taxon>
        <taxon>Avrilella</taxon>
    </lineage>
</organism>